<keyword evidence="4 5" id="KW-0326">Glycosidase</keyword>
<comment type="similarity">
    <text evidence="6">Belongs to the glycosyl hydrolase 18 family.</text>
</comment>
<dbReference type="InterPro" id="IPR001579">
    <property type="entry name" value="Glyco_hydro_18_chit_AS"/>
</dbReference>
<evidence type="ECO:0000256" key="2">
    <source>
        <dbReference type="ARBA" id="ARBA00022801"/>
    </source>
</evidence>
<dbReference type="GO" id="GO:0006032">
    <property type="term" value="P:chitin catabolic process"/>
    <property type="evidence" value="ECO:0007669"/>
    <property type="project" value="UniProtKB-ARBA"/>
</dbReference>
<dbReference type="Proteomes" id="UP001209878">
    <property type="component" value="Unassembled WGS sequence"/>
</dbReference>
<evidence type="ECO:0000259" key="7">
    <source>
        <dbReference type="PROSITE" id="PS51910"/>
    </source>
</evidence>
<feature type="domain" description="GH18" evidence="7">
    <location>
        <begin position="1"/>
        <end position="376"/>
    </location>
</feature>
<dbReference type="GO" id="GO:0005975">
    <property type="term" value="P:carbohydrate metabolic process"/>
    <property type="evidence" value="ECO:0007669"/>
    <property type="project" value="InterPro"/>
</dbReference>
<dbReference type="SUPFAM" id="SSF54556">
    <property type="entry name" value="Chitinase insertion domain"/>
    <property type="match status" value="1"/>
</dbReference>
<keyword evidence="3" id="KW-1015">Disulfide bond</keyword>
<evidence type="ECO:0000256" key="4">
    <source>
        <dbReference type="ARBA" id="ARBA00023295"/>
    </source>
</evidence>
<dbReference type="FunFam" id="3.20.20.80:FF:000007">
    <property type="entry name" value="Acidic mammalian chitinase"/>
    <property type="match status" value="1"/>
</dbReference>
<dbReference type="InterPro" id="IPR001223">
    <property type="entry name" value="Glyco_hydro18_cat"/>
</dbReference>
<dbReference type="InterPro" id="IPR017853">
    <property type="entry name" value="GH"/>
</dbReference>
<evidence type="ECO:0000313" key="8">
    <source>
        <dbReference type="EMBL" id="KAK2188538.1"/>
    </source>
</evidence>
<dbReference type="PANTHER" id="PTHR11177">
    <property type="entry name" value="CHITINASE"/>
    <property type="match status" value="1"/>
</dbReference>
<dbReference type="FunFam" id="3.10.50.10:FF:000001">
    <property type="entry name" value="Chitinase 3-like 1"/>
    <property type="match status" value="1"/>
</dbReference>
<dbReference type="PANTHER" id="PTHR11177:SF317">
    <property type="entry name" value="CHITINASE 12-RELATED"/>
    <property type="match status" value="1"/>
</dbReference>
<keyword evidence="1" id="KW-0732">Signal</keyword>
<dbReference type="SUPFAM" id="SSF51445">
    <property type="entry name" value="(Trans)glycosidases"/>
    <property type="match status" value="1"/>
</dbReference>
<dbReference type="EMBL" id="JAODUO010000129">
    <property type="protein sequence ID" value="KAK2188538.1"/>
    <property type="molecule type" value="Genomic_DNA"/>
</dbReference>
<dbReference type="Gene3D" id="3.20.20.80">
    <property type="entry name" value="Glycosidases"/>
    <property type="match status" value="1"/>
</dbReference>
<gene>
    <name evidence="8" type="ORF">NP493_129g03030</name>
</gene>
<evidence type="ECO:0000313" key="9">
    <source>
        <dbReference type="Proteomes" id="UP001209878"/>
    </source>
</evidence>
<evidence type="ECO:0000256" key="5">
    <source>
        <dbReference type="RuleBase" id="RU000489"/>
    </source>
</evidence>
<name>A0AAD9UGF4_RIDPI</name>
<dbReference type="InterPro" id="IPR050314">
    <property type="entry name" value="Glycosyl_Hydrlase_18"/>
</dbReference>
<dbReference type="GO" id="GO:0008061">
    <property type="term" value="F:chitin binding"/>
    <property type="evidence" value="ECO:0007669"/>
    <property type="project" value="InterPro"/>
</dbReference>
<keyword evidence="2 5" id="KW-0378">Hydrolase</keyword>
<evidence type="ECO:0000256" key="6">
    <source>
        <dbReference type="RuleBase" id="RU004453"/>
    </source>
</evidence>
<dbReference type="SMART" id="SM00636">
    <property type="entry name" value="Glyco_18"/>
    <property type="match status" value="1"/>
</dbReference>
<dbReference type="PROSITE" id="PS01095">
    <property type="entry name" value="GH18_1"/>
    <property type="match status" value="1"/>
</dbReference>
<accession>A0AAD9UGF4</accession>
<reference evidence="8" key="1">
    <citation type="journal article" date="2023" name="Mol. Biol. Evol.">
        <title>Third-Generation Sequencing Reveals the Adaptive Role of the Epigenome in Three Deep-Sea Polychaetes.</title>
        <authorList>
            <person name="Perez M."/>
            <person name="Aroh O."/>
            <person name="Sun Y."/>
            <person name="Lan Y."/>
            <person name="Juniper S.K."/>
            <person name="Young C.R."/>
            <person name="Angers B."/>
            <person name="Qian P.Y."/>
        </authorList>
    </citation>
    <scope>NUCLEOTIDE SEQUENCE</scope>
    <source>
        <strain evidence="8">R07B-5</strain>
    </source>
</reference>
<dbReference type="Pfam" id="PF00704">
    <property type="entry name" value="Glyco_hydro_18"/>
    <property type="match status" value="1"/>
</dbReference>
<dbReference type="InterPro" id="IPR011583">
    <property type="entry name" value="Chitinase_II/V-like_cat"/>
</dbReference>
<dbReference type="InterPro" id="IPR029070">
    <property type="entry name" value="Chitinase_insertion_sf"/>
</dbReference>
<evidence type="ECO:0000256" key="3">
    <source>
        <dbReference type="ARBA" id="ARBA00023157"/>
    </source>
</evidence>
<proteinExistence type="inferred from homology"/>
<dbReference type="Gene3D" id="3.10.50.10">
    <property type="match status" value="1"/>
</dbReference>
<keyword evidence="9" id="KW-1185">Reference proteome</keyword>
<evidence type="ECO:0000256" key="1">
    <source>
        <dbReference type="ARBA" id="ARBA00022729"/>
    </source>
</evidence>
<comment type="caution">
    <text evidence="8">The sequence shown here is derived from an EMBL/GenBank/DDBJ whole genome shotgun (WGS) entry which is preliminary data.</text>
</comment>
<dbReference type="PROSITE" id="PS51910">
    <property type="entry name" value="GH18_2"/>
    <property type="match status" value="1"/>
</dbReference>
<sequence>MKRICYFVNWAQYRKGNGKHTYTEIDPELCSHVIIAFVAMTEDSHQLKATEWNDEDTETTVGVYSHVTDLKIKHPALKVMLAIGGWNFGTEKMSAMLATKSTRTVFVNDVVRFLRTRNFDGFDLDFEYPARRGSPPEDKGRFALLCKELREKFEEEAEQTSKPRLLLSAAVGCGKSTMDAAYDVPELAKYLDWIGLMSYDMEYSSKGVTKHHSALFPREDEPAGDKKLCIEWVVNYWMTKGAPAEKLVVGMAFYGKSFTLRSAAKHSVGDPKSGPGLQGPITITAGFMAYFEVCAGLKDGWTRSWIDTQKVPYAYNNTQWIGYDDAESMKEKAIWAASKGLGGWMVWDLAMDDFGAHYCGLGKYPLLHALNDNTPR</sequence>
<dbReference type="AlphaFoldDB" id="A0AAD9UGF4"/>
<protein>
    <recommendedName>
        <fullName evidence="7">GH18 domain-containing protein</fullName>
    </recommendedName>
</protein>
<dbReference type="GO" id="GO:0004568">
    <property type="term" value="F:chitinase activity"/>
    <property type="evidence" value="ECO:0007669"/>
    <property type="project" value="UniProtKB-ARBA"/>
</dbReference>
<dbReference type="GO" id="GO:0005576">
    <property type="term" value="C:extracellular region"/>
    <property type="evidence" value="ECO:0007669"/>
    <property type="project" value="TreeGrafter"/>
</dbReference>
<organism evidence="8 9">
    <name type="scientific">Ridgeia piscesae</name>
    <name type="common">Tubeworm</name>
    <dbReference type="NCBI Taxonomy" id="27915"/>
    <lineage>
        <taxon>Eukaryota</taxon>
        <taxon>Metazoa</taxon>
        <taxon>Spiralia</taxon>
        <taxon>Lophotrochozoa</taxon>
        <taxon>Annelida</taxon>
        <taxon>Polychaeta</taxon>
        <taxon>Sedentaria</taxon>
        <taxon>Canalipalpata</taxon>
        <taxon>Sabellida</taxon>
        <taxon>Siboglinidae</taxon>
        <taxon>Ridgeia</taxon>
    </lineage>
</organism>
<dbReference type="CDD" id="cd02872">
    <property type="entry name" value="GH18_chitolectin_chitotriosidase"/>
    <property type="match status" value="1"/>
</dbReference>